<feature type="signal peptide" evidence="1">
    <location>
        <begin position="1"/>
        <end position="15"/>
    </location>
</feature>
<dbReference type="RefSeq" id="XP_025569274.1">
    <property type="nucleotide sequence ID" value="XM_025714995.1"/>
</dbReference>
<dbReference type="Proteomes" id="UP000249402">
    <property type="component" value="Unassembled WGS sequence"/>
</dbReference>
<protein>
    <recommendedName>
        <fullName evidence="4">Secreted protein</fullName>
    </recommendedName>
</protein>
<keyword evidence="1" id="KW-0732">Signal</keyword>
<feature type="chain" id="PRO_5017219515" description="Secreted protein" evidence="1">
    <location>
        <begin position="16"/>
        <end position="88"/>
    </location>
</feature>
<gene>
    <name evidence="2" type="ORF">BO80DRAFT_291092</name>
</gene>
<dbReference type="GeneID" id="37219860"/>
<dbReference type="EMBL" id="KZ824510">
    <property type="protein sequence ID" value="RAK94946.1"/>
    <property type="molecule type" value="Genomic_DNA"/>
</dbReference>
<sequence length="88" mass="10216">MRLICIFWRFPVVASCVHRRARICPQSRQSIPKVSPPTPAYEELMEQIKMVLLLFITRERIDSPPISVICAAVFFEEETSIQRPKADK</sequence>
<proteinExistence type="predicted"/>
<accession>A0A395GIB5</accession>
<reference evidence="2 3" key="1">
    <citation type="submission" date="2018-02" db="EMBL/GenBank/DDBJ databases">
        <title>The genomes of Aspergillus section Nigri reveals drivers in fungal speciation.</title>
        <authorList>
            <consortium name="DOE Joint Genome Institute"/>
            <person name="Vesth T.C."/>
            <person name="Nybo J."/>
            <person name="Theobald S."/>
            <person name="Brandl J."/>
            <person name="Frisvad J.C."/>
            <person name="Nielsen K.F."/>
            <person name="Lyhne E.K."/>
            <person name="Kogle M.E."/>
            <person name="Kuo A."/>
            <person name="Riley R."/>
            <person name="Clum A."/>
            <person name="Nolan M."/>
            <person name="Lipzen A."/>
            <person name="Salamov A."/>
            <person name="Henrissat B."/>
            <person name="Wiebenga A."/>
            <person name="De vries R.P."/>
            <person name="Grigoriev I.V."/>
            <person name="Mortensen U.H."/>
            <person name="Andersen M.R."/>
            <person name="Baker S.E."/>
        </authorList>
    </citation>
    <scope>NUCLEOTIDE SEQUENCE [LARGE SCALE GENOMIC DNA]</scope>
    <source>
        <strain evidence="2 3">CBS 121593</strain>
    </source>
</reference>
<dbReference type="AlphaFoldDB" id="A0A395GIB5"/>
<evidence type="ECO:0000313" key="2">
    <source>
        <dbReference type="EMBL" id="RAK94946.1"/>
    </source>
</evidence>
<evidence type="ECO:0000256" key="1">
    <source>
        <dbReference type="SAM" id="SignalP"/>
    </source>
</evidence>
<name>A0A395GIB5_9EURO</name>
<evidence type="ECO:0008006" key="4">
    <source>
        <dbReference type="Google" id="ProtNLM"/>
    </source>
</evidence>
<organism evidence="2 3">
    <name type="scientific">Aspergillus ibericus CBS 121593</name>
    <dbReference type="NCBI Taxonomy" id="1448316"/>
    <lineage>
        <taxon>Eukaryota</taxon>
        <taxon>Fungi</taxon>
        <taxon>Dikarya</taxon>
        <taxon>Ascomycota</taxon>
        <taxon>Pezizomycotina</taxon>
        <taxon>Eurotiomycetes</taxon>
        <taxon>Eurotiomycetidae</taxon>
        <taxon>Eurotiales</taxon>
        <taxon>Aspergillaceae</taxon>
        <taxon>Aspergillus</taxon>
        <taxon>Aspergillus subgen. Circumdati</taxon>
    </lineage>
</organism>
<keyword evidence="3" id="KW-1185">Reference proteome</keyword>
<dbReference type="VEuPathDB" id="FungiDB:BO80DRAFT_291092"/>
<evidence type="ECO:0000313" key="3">
    <source>
        <dbReference type="Proteomes" id="UP000249402"/>
    </source>
</evidence>